<keyword evidence="1" id="KW-0560">Oxidoreductase</keyword>
<evidence type="ECO:0000313" key="3">
    <source>
        <dbReference type="Proteomes" id="UP001147733"/>
    </source>
</evidence>
<organism evidence="2 3">
    <name type="scientific">Penicillium citrinum</name>
    <dbReference type="NCBI Taxonomy" id="5077"/>
    <lineage>
        <taxon>Eukaryota</taxon>
        <taxon>Fungi</taxon>
        <taxon>Dikarya</taxon>
        <taxon>Ascomycota</taxon>
        <taxon>Pezizomycotina</taxon>
        <taxon>Eurotiomycetes</taxon>
        <taxon>Eurotiomycetidae</taxon>
        <taxon>Eurotiales</taxon>
        <taxon>Aspergillaceae</taxon>
        <taxon>Penicillium</taxon>
    </lineage>
</organism>
<evidence type="ECO:0000256" key="1">
    <source>
        <dbReference type="ARBA" id="ARBA00023002"/>
    </source>
</evidence>
<protein>
    <recommendedName>
        <fullName evidence="4">HypA-like protein</fullName>
    </recommendedName>
</protein>
<name>A0A9W9PB47_PENCI</name>
<comment type="caution">
    <text evidence="2">The sequence shown here is derived from an EMBL/GenBank/DDBJ whole genome shotgun (WGS) entry which is preliminary data.</text>
</comment>
<evidence type="ECO:0000313" key="2">
    <source>
        <dbReference type="EMBL" id="KAJ5241199.1"/>
    </source>
</evidence>
<sequence length="439" mass="49285">MATATEIHLSPATDSGVFAVQTTEDAARVASEVLQEDMENHHVFFNDQGFHNHIVHLVLSLFSLGASPDEIRNAYVRNKNYQRPAFPVDRNMVEALRDTKKFQEGLFKENYSNYLAFFQDEIDAKGVGAVLNEYVFAGDERAESMMSRLFGGLIHPLIHLGFGLEYNQPAIVAQALAQAAVHEDWIGPEYFVPAENLAGGIGKRGSKSLFQLLNEIRTDKKLAQSTKFSDGNKIREGPLHRARDEMLNYASQYTVSEDQIEERVADMINTVSYYTGAAQRPDKNVKIDFFLIHCVNSSIFFSKIVQLPFLDTQSKLRLLEWKGRMDLVMYVSRGSPELRLNEVTQYPVTNDWSGVFSHCIKHPGDDGHLVKLVRALAHGEKVCEVVDKDSQMPIVGDMWLKIGNMAVDSTADGIDDGAMWIRSTGFDEAWANLSGRSRL</sequence>
<dbReference type="Proteomes" id="UP001147733">
    <property type="component" value="Unassembled WGS sequence"/>
</dbReference>
<proteinExistence type="predicted"/>
<dbReference type="GeneID" id="81380877"/>
<dbReference type="PANTHER" id="PTHR35870">
    <property type="entry name" value="PROTEIN, PUTATIVE (AFU_ORTHOLOGUE AFUA_5G03330)-RELATED"/>
    <property type="match status" value="1"/>
</dbReference>
<dbReference type="OrthoDB" id="10004862at2759"/>
<dbReference type="GO" id="GO:0016491">
    <property type="term" value="F:oxidoreductase activity"/>
    <property type="evidence" value="ECO:0007669"/>
    <property type="project" value="UniProtKB-KW"/>
</dbReference>
<dbReference type="RefSeq" id="XP_056504204.1">
    <property type="nucleotide sequence ID" value="XM_056641710.1"/>
</dbReference>
<evidence type="ECO:0008006" key="4">
    <source>
        <dbReference type="Google" id="ProtNLM"/>
    </source>
</evidence>
<dbReference type="PANTHER" id="PTHR35870:SF1">
    <property type="entry name" value="PROTEIN, PUTATIVE (AFU_ORTHOLOGUE AFUA_5G03330)-RELATED"/>
    <property type="match status" value="1"/>
</dbReference>
<keyword evidence="3" id="KW-1185">Reference proteome</keyword>
<accession>A0A9W9PB47</accession>
<dbReference type="EMBL" id="JAPQKT010000002">
    <property type="protein sequence ID" value="KAJ5241199.1"/>
    <property type="molecule type" value="Genomic_DNA"/>
</dbReference>
<gene>
    <name evidence="2" type="ORF">N7469_002790</name>
</gene>
<dbReference type="AlphaFoldDB" id="A0A9W9PB47"/>
<dbReference type="Pfam" id="PF14027">
    <property type="entry name" value="Questin_oxidase"/>
    <property type="match status" value="1"/>
</dbReference>
<reference evidence="2" key="2">
    <citation type="journal article" date="2023" name="IMA Fungus">
        <title>Comparative genomic study of the Penicillium genus elucidates a diverse pangenome and 15 lateral gene transfer events.</title>
        <authorList>
            <person name="Petersen C."/>
            <person name="Sorensen T."/>
            <person name="Nielsen M.R."/>
            <person name="Sondergaard T.E."/>
            <person name="Sorensen J.L."/>
            <person name="Fitzpatrick D.A."/>
            <person name="Frisvad J.C."/>
            <person name="Nielsen K.L."/>
        </authorList>
    </citation>
    <scope>NUCLEOTIDE SEQUENCE</scope>
    <source>
        <strain evidence="2">IBT 23319</strain>
    </source>
</reference>
<reference evidence="2" key="1">
    <citation type="submission" date="2022-11" db="EMBL/GenBank/DDBJ databases">
        <authorList>
            <person name="Petersen C."/>
        </authorList>
    </citation>
    <scope>NUCLEOTIDE SEQUENCE</scope>
    <source>
        <strain evidence="2">IBT 23319</strain>
    </source>
</reference>
<dbReference type="InterPro" id="IPR025337">
    <property type="entry name" value="Questin_oxidase-like"/>
</dbReference>